<name>A0ABR1QHP4_9PEZI</name>
<evidence type="ECO:0000259" key="3">
    <source>
        <dbReference type="Pfam" id="PF16201"/>
    </source>
</evidence>
<dbReference type="InterPro" id="IPR032436">
    <property type="entry name" value="URB1_C"/>
</dbReference>
<organism evidence="5 6">
    <name type="scientific">Apiospora aurea</name>
    <dbReference type="NCBI Taxonomy" id="335848"/>
    <lineage>
        <taxon>Eukaryota</taxon>
        <taxon>Fungi</taxon>
        <taxon>Dikarya</taxon>
        <taxon>Ascomycota</taxon>
        <taxon>Pezizomycotina</taxon>
        <taxon>Sordariomycetes</taxon>
        <taxon>Xylariomycetidae</taxon>
        <taxon>Amphisphaeriales</taxon>
        <taxon>Apiosporaceae</taxon>
        <taxon>Apiospora</taxon>
    </lineage>
</organism>
<dbReference type="PANTHER" id="PTHR13500:SF0">
    <property type="entry name" value="NUCLEOLAR PRE-RIBOSOMAL-ASSOCIATED PROTEIN 1"/>
    <property type="match status" value="1"/>
</dbReference>
<dbReference type="EMBL" id="JAQQWE010000004">
    <property type="protein sequence ID" value="KAK7956253.1"/>
    <property type="molecule type" value="Genomic_DNA"/>
</dbReference>
<dbReference type="InterPro" id="IPR016024">
    <property type="entry name" value="ARM-type_fold"/>
</dbReference>
<feature type="region of interest" description="Disordered" evidence="1">
    <location>
        <begin position="1"/>
        <end position="40"/>
    </location>
</feature>
<dbReference type="Pfam" id="PF16201">
    <property type="entry name" value="NopRA1"/>
    <property type="match status" value="1"/>
</dbReference>
<sequence>MMKRKRNLGRDAPNADPTDTTRPPKRKRNVVHEAPTSEEVHTARQLHHLLTFEQDLRNSRHGLQSFKELLDGIVNDKQDNRGARLDILTQYLDLTKPREFEDEVPVYLPDVMETWSLAAQLDNENVMSAVVVVLALLLRVISDHVELVPTGLGIARTILQKRQQELLAKNLSAQKGRDFVISPTLRLVREIICLDGGALAAPTFRARNFTLKSLARNMGLRYLGEGAEDPQRPSIRTNAVRVFMSCLKFLQVEAKKEFLYQKDIVAALMRELREDPSYLILEILHTLRDSVVLDSKLPKDVKIRLLNAQSLIRISSLYTYHQGPSAADVDQEVQQAAHTFLIAACTTTAAGIIRPQSGYYPDGVDPNAIISSDSDDVNEPGLESVPWIDKFHDEVPVRNTLLAEFIQTLRPWSSLKQNELLTAIFTACPELVANYYTNKRAFGFEPKLSATWIGYSTLIFNTIRLHIPPFFGHPKEYAKLPPPTSVVLGNILPLPLDAKTISRCLTLTQNSKLISFFAVRLLVISLEKLAAVLEMHRQAALSSSPLWKDAARRLVEEFCRRVPNLKDIIVSAYRALSEDDLLQRVAVTRCLLLYHEVIPQVALAAKFDFSSLLSTAIKNFEVSEEEKQARSLRLLELENISAIAEYSPGMRWFSHGKNFQHSPFMTLLRLFTENTQGMFAAKSTSTLQFVAESHGLVTGKSRGSGLEPLMDALRKQGHIDSGIWAFLDNCVERCARSPIKYQELIMEWRSKHATEEKALGTLSITPLMSTMVEQLPFAVSSMAKGEGLTGLAVFLSDYLGFSRDAGIAEELLKDVLHKFKEAFGETEALKSLSLPDLQISDDMEVDEVPATNGQAEANHSETGRAEEEQLEQLLHVPVKASKDNNALMNWSSKTAEELVEEGYTASVVWLLASEHPSIRKEALTSLTKIALKVKESSYEENEQVWLLLSELAETAKLVIGEGTMPNTILAFVCRALDILKSPTHALYPKLNTFLTRGPIWDLDKVPMVQEILHEGPTADEAYYTELSWLLSYLLDSLRGPADVAVFHKRKVFERVLVLMSNPYMGPNLRTQILRIIYRGTTVEGGSDTLVTRFGGVSWLSAQGFTSHTDGAVCRALAKRLCTTCSAGRLEGWAKYSGKDLEQAL</sequence>
<dbReference type="SUPFAM" id="SSF48371">
    <property type="entry name" value="ARM repeat"/>
    <property type="match status" value="1"/>
</dbReference>
<evidence type="ECO:0000313" key="5">
    <source>
        <dbReference type="EMBL" id="KAK7956253.1"/>
    </source>
</evidence>
<accession>A0ABR1QHP4</accession>
<reference evidence="5 6" key="1">
    <citation type="submission" date="2023-01" db="EMBL/GenBank/DDBJ databases">
        <title>Analysis of 21 Apiospora genomes using comparative genomics revels a genus with tremendous synthesis potential of carbohydrate active enzymes and secondary metabolites.</title>
        <authorList>
            <person name="Sorensen T."/>
        </authorList>
    </citation>
    <scope>NUCLEOTIDE SEQUENCE [LARGE SCALE GENOMIC DNA]</scope>
    <source>
        <strain evidence="5 6">CBS 24483</strain>
    </source>
</reference>
<proteinExistence type="predicted"/>
<protein>
    <recommendedName>
        <fullName evidence="7">Ribosome biogenesis protein Urb1</fullName>
    </recommendedName>
</protein>
<keyword evidence="6" id="KW-1185">Reference proteome</keyword>
<feature type="domain" description="URB1 C-terminal" evidence="3">
    <location>
        <begin position="906"/>
        <end position="1098"/>
    </location>
</feature>
<feature type="domain" description="URB1 N-terminal" evidence="2">
    <location>
        <begin position="108"/>
        <end position="455"/>
    </location>
</feature>
<dbReference type="Pfam" id="PF11707">
    <property type="entry name" value="Npa1"/>
    <property type="match status" value="1"/>
</dbReference>
<evidence type="ECO:0000259" key="4">
    <source>
        <dbReference type="Pfam" id="PF26140"/>
    </source>
</evidence>
<gene>
    <name evidence="5" type="ORF">PG986_005475</name>
</gene>
<dbReference type="RefSeq" id="XP_066701559.1">
    <property type="nucleotide sequence ID" value="XM_066841697.1"/>
</dbReference>
<evidence type="ECO:0008006" key="7">
    <source>
        <dbReference type="Google" id="ProtNLM"/>
    </source>
</evidence>
<dbReference type="InterPro" id="IPR059018">
    <property type="entry name" value="HEAT_URB1"/>
</dbReference>
<dbReference type="PANTHER" id="PTHR13500">
    <property type="entry name" value="NUCLEOLAR PRERIBOSOMAL-ASSOCIATED PROTEIN 1"/>
    <property type="match status" value="1"/>
</dbReference>
<evidence type="ECO:0000259" key="2">
    <source>
        <dbReference type="Pfam" id="PF11707"/>
    </source>
</evidence>
<dbReference type="InterPro" id="IPR021714">
    <property type="entry name" value="URB1_N"/>
</dbReference>
<dbReference type="InterPro" id="IPR039844">
    <property type="entry name" value="URB1"/>
</dbReference>
<dbReference type="GeneID" id="92074759"/>
<dbReference type="Pfam" id="PF26140">
    <property type="entry name" value="HEAT_URB1"/>
    <property type="match status" value="1"/>
</dbReference>
<evidence type="ECO:0000313" key="6">
    <source>
        <dbReference type="Proteomes" id="UP001391051"/>
    </source>
</evidence>
<evidence type="ECO:0000256" key="1">
    <source>
        <dbReference type="SAM" id="MobiDB-lite"/>
    </source>
</evidence>
<dbReference type="Proteomes" id="UP001391051">
    <property type="component" value="Unassembled WGS sequence"/>
</dbReference>
<feature type="domain" description="URB1 central HEAT repeat" evidence="4">
    <location>
        <begin position="647"/>
        <end position="828"/>
    </location>
</feature>
<comment type="caution">
    <text evidence="5">The sequence shown here is derived from an EMBL/GenBank/DDBJ whole genome shotgun (WGS) entry which is preliminary data.</text>
</comment>